<dbReference type="CDD" id="cd00082">
    <property type="entry name" value="HisKA"/>
    <property type="match status" value="1"/>
</dbReference>
<evidence type="ECO:0000259" key="3">
    <source>
        <dbReference type="PROSITE" id="PS50109"/>
    </source>
</evidence>
<organism evidence="4">
    <name type="scientific">mine drainage metagenome</name>
    <dbReference type="NCBI Taxonomy" id="410659"/>
    <lineage>
        <taxon>unclassified sequences</taxon>
        <taxon>metagenomes</taxon>
        <taxon>ecological metagenomes</taxon>
    </lineage>
</organism>
<feature type="coiled-coil region" evidence="2">
    <location>
        <begin position="63"/>
        <end position="104"/>
    </location>
</feature>
<dbReference type="EMBL" id="MLJW01000078">
    <property type="protein sequence ID" value="OIR02063.1"/>
    <property type="molecule type" value="Genomic_DNA"/>
</dbReference>
<name>A0A1J5S1H1_9ZZZZ</name>
<dbReference type="PROSITE" id="PS50109">
    <property type="entry name" value="HIS_KIN"/>
    <property type="match status" value="1"/>
</dbReference>
<dbReference type="InterPro" id="IPR003661">
    <property type="entry name" value="HisK_dim/P_dom"/>
</dbReference>
<dbReference type="Gene3D" id="3.30.565.10">
    <property type="entry name" value="Histidine kinase-like ATPase, C-terminal domain"/>
    <property type="match status" value="1"/>
</dbReference>
<sequence length="356" mass="38673">MSDPAAVPFNLFDQEEKVLESGQALSARLRAENAAPPLCDGVDRLLEAYRKSVREQRRLMRLSDRQQEQLSAVNQELQRRRAEAEQALSSLKEAQDSLIQAEKLASLGALVAGVAHEINTPVGIALASSSHLADATAAMGRLFEDGQLRKSDFADYLATAREASALIQGNCERAAQLINSFKQVAADQTSEERRRFRLADYLHEILLSLSPKLRQTRTETEIDCPPGLELDSYPGALSQIVANLVLNALLHGFGEERGGRIRLAARLDAADMVRLTVEDNGAGIADDIRGRIFDPFFTTRRGQGGNGLGLHIVFNIVTGSLKGHIAVESAPGQGTRFLVDFPRITPQSGPADLGTP</sequence>
<evidence type="ECO:0000256" key="2">
    <source>
        <dbReference type="SAM" id="Coils"/>
    </source>
</evidence>
<dbReference type="SUPFAM" id="SSF47384">
    <property type="entry name" value="Homodimeric domain of signal transducing histidine kinase"/>
    <property type="match status" value="1"/>
</dbReference>
<dbReference type="InterPro" id="IPR003594">
    <property type="entry name" value="HATPase_dom"/>
</dbReference>
<evidence type="ECO:0000256" key="1">
    <source>
        <dbReference type="ARBA" id="ARBA00022553"/>
    </source>
</evidence>
<feature type="domain" description="Histidine kinase" evidence="3">
    <location>
        <begin position="113"/>
        <end position="345"/>
    </location>
</feature>
<proteinExistence type="predicted"/>
<dbReference type="AlphaFoldDB" id="A0A1J5S1H1"/>
<keyword evidence="1" id="KW-0597">Phosphoprotein</keyword>
<dbReference type="EC" id="2.7.13.3" evidence="4"/>
<gene>
    <name evidence="4" type="primary">zraS_15</name>
    <name evidence="4" type="ORF">GALL_159220</name>
</gene>
<dbReference type="SMART" id="SM00387">
    <property type="entry name" value="HATPase_c"/>
    <property type="match status" value="1"/>
</dbReference>
<dbReference type="Gene3D" id="1.10.287.130">
    <property type="match status" value="1"/>
</dbReference>
<dbReference type="PRINTS" id="PR00344">
    <property type="entry name" value="BCTRLSENSOR"/>
</dbReference>
<dbReference type="InterPro" id="IPR005467">
    <property type="entry name" value="His_kinase_dom"/>
</dbReference>
<evidence type="ECO:0000313" key="4">
    <source>
        <dbReference type="EMBL" id="OIR02063.1"/>
    </source>
</evidence>
<dbReference type="GO" id="GO:0000155">
    <property type="term" value="F:phosphorelay sensor kinase activity"/>
    <property type="evidence" value="ECO:0007669"/>
    <property type="project" value="InterPro"/>
</dbReference>
<dbReference type="PANTHER" id="PTHR43065:SF47">
    <property type="match status" value="1"/>
</dbReference>
<dbReference type="InterPro" id="IPR036097">
    <property type="entry name" value="HisK_dim/P_sf"/>
</dbReference>
<accession>A0A1J5S1H1</accession>
<keyword evidence="4" id="KW-0808">Transferase</keyword>
<comment type="caution">
    <text evidence="4">The sequence shown here is derived from an EMBL/GenBank/DDBJ whole genome shotgun (WGS) entry which is preliminary data.</text>
</comment>
<protein>
    <submittedName>
        <fullName evidence="4">Sensor protein ZraS</fullName>
        <ecNumber evidence="4">2.7.13.3</ecNumber>
    </submittedName>
</protein>
<reference evidence="4" key="1">
    <citation type="submission" date="2016-10" db="EMBL/GenBank/DDBJ databases">
        <title>Sequence of Gallionella enrichment culture.</title>
        <authorList>
            <person name="Poehlein A."/>
            <person name="Muehling M."/>
            <person name="Daniel R."/>
        </authorList>
    </citation>
    <scope>NUCLEOTIDE SEQUENCE</scope>
</reference>
<dbReference type="InterPro" id="IPR036890">
    <property type="entry name" value="HATPase_C_sf"/>
</dbReference>
<keyword evidence="2" id="KW-0175">Coiled coil</keyword>
<dbReference type="Pfam" id="PF02518">
    <property type="entry name" value="HATPase_c"/>
    <property type="match status" value="1"/>
</dbReference>
<dbReference type="PANTHER" id="PTHR43065">
    <property type="entry name" value="SENSOR HISTIDINE KINASE"/>
    <property type="match status" value="1"/>
</dbReference>
<dbReference type="InterPro" id="IPR004358">
    <property type="entry name" value="Sig_transdc_His_kin-like_C"/>
</dbReference>
<dbReference type="SUPFAM" id="SSF55874">
    <property type="entry name" value="ATPase domain of HSP90 chaperone/DNA topoisomerase II/histidine kinase"/>
    <property type="match status" value="1"/>
</dbReference>